<proteinExistence type="predicted"/>
<dbReference type="Proteomes" id="UP001596098">
    <property type="component" value="Unassembled WGS sequence"/>
</dbReference>
<evidence type="ECO:0000313" key="2">
    <source>
        <dbReference type="Proteomes" id="UP001596098"/>
    </source>
</evidence>
<comment type="caution">
    <text evidence="1">The sequence shown here is derived from an EMBL/GenBank/DDBJ whole genome shotgun (WGS) entry which is preliminary data.</text>
</comment>
<sequence>MKKILLIALAVVAAVIGKKKFDQSRSEKAVWHSVTDSVA</sequence>
<dbReference type="NCBIfam" id="NF038356">
    <property type="entry name" value="actino_DLW39"/>
    <property type="match status" value="1"/>
</dbReference>
<evidence type="ECO:0000313" key="1">
    <source>
        <dbReference type="EMBL" id="MFC6154841.1"/>
    </source>
</evidence>
<reference evidence="2" key="1">
    <citation type="journal article" date="2019" name="Int. J. Syst. Evol. Microbiol.">
        <title>The Global Catalogue of Microorganisms (GCM) 10K type strain sequencing project: providing services to taxonomists for standard genome sequencing and annotation.</title>
        <authorList>
            <consortium name="The Broad Institute Genomics Platform"/>
            <consortium name="The Broad Institute Genome Sequencing Center for Infectious Disease"/>
            <person name="Wu L."/>
            <person name="Ma J."/>
        </authorList>
    </citation>
    <scope>NUCLEOTIDE SEQUENCE [LARGE SCALE GENOMIC DNA]</scope>
    <source>
        <strain evidence="2">DFY28</strain>
    </source>
</reference>
<name>A0ABW1QZ81_9ACTN</name>
<gene>
    <name evidence="1" type="ORF">ACFPWU_14330</name>
</gene>
<dbReference type="InterPro" id="IPR047990">
    <property type="entry name" value="DLW39-like"/>
</dbReference>
<dbReference type="EMBL" id="JBHSQI010000009">
    <property type="protein sequence ID" value="MFC6154841.1"/>
    <property type="molecule type" value="Genomic_DNA"/>
</dbReference>
<protein>
    <submittedName>
        <fullName evidence="1">DLW-39 family protein</fullName>
    </submittedName>
</protein>
<organism evidence="1 2">
    <name type="scientific">Nocardioides yefusunii</name>
    <dbReference type="NCBI Taxonomy" id="2500546"/>
    <lineage>
        <taxon>Bacteria</taxon>
        <taxon>Bacillati</taxon>
        <taxon>Actinomycetota</taxon>
        <taxon>Actinomycetes</taxon>
        <taxon>Propionibacteriales</taxon>
        <taxon>Nocardioidaceae</taxon>
        <taxon>Nocardioides</taxon>
    </lineage>
</organism>
<dbReference type="RefSeq" id="WP_239022154.1">
    <property type="nucleotide sequence ID" value="NZ_CP034929.1"/>
</dbReference>
<accession>A0ABW1QZ81</accession>
<keyword evidence="2" id="KW-1185">Reference proteome</keyword>